<proteinExistence type="predicted"/>
<dbReference type="PANTHER" id="PTHR37490">
    <property type="entry name" value="EXPRESSED PROTEIN"/>
    <property type="match status" value="1"/>
</dbReference>
<organism evidence="1 2">
    <name type="scientific">Amniculicola lignicola CBS 123094</name>
    <dbReference type="NCBI Taxonomy" id="1392246"/>
    <lineage>
        <taxon>Eukaryota</taxon>
        <taxon>Fungi</taxon>
        <taxon>Dikarya</taxon>
        <taxon>Ascomycota</taxon>
        <taxon>Pezizomycotina</taxon>
        <taxon>Dothideomycetes</taxon>
        <taxon>Pleosporomycetidae</taxon>
        <taxon>Pleosporales</taxon>
        <taxon>Amniculicolaceae</taxon>
        <taxon>Amniculicola</taxon>
    </lineage>
</organism>
<protein>
    <submittedName>
        <fullName evidence="1">Uncharacterized protein</fullName>
    </submittedName>
</protein>
<dbReference type="EMBL" id="ML977631">
    <property type="protein sequence ID" value="KAF1995981.1"/>
    <property type="molecule type" value="Genomic_DNA"/>
</dbReference>
<evidence type="ECO:0000313" key="1">
    <source>
        <dbReference type="EMBL" id="KAF1995981.1"/>
    </source>
</evidence>
<dbReference type="Pfam" id="PF11913">
    <property type="entry name" value="DUF3431"/>
    <property type="match status" value="1"/>
</dbReference>
<dbReference type="InterPro" id="IPR021838">
    <property type="entry name" value="DUF3431"/>
</dbReference>
<dbReference type="OrthoDB" id="426718at2759"/>
<accession>A0A6A5W7A9</accession>
<evidence type="ECO:0000313" key="2">
    <source>
        <dbReference type="Proteomes" id="UP000799779"/>
    </source>
</evidence>
<sequence length="231" mass="26540">LPDRIVVMGRLSSENTSWVHTELPSWQSAIYIVDDPNTTSLHTSTNKGHEANPYLKYIVDNYDSLPSTIAFIHAHQKGYPLAWHNDNPDYDNAISLRSLNIDFVQKNGYANLRCNWEPGCPAEVQPFRDMPKAEDAVGHVIPKAWQELFGNSDVPEVLATPCCAQFAVSRKQVLKRPRSEYKRFHDWLIETELDDYTSGRVFEYLWHVIFGQDPVYCPDYAMCYCDVYGLC</sequence>
<keyword evidence="2" id="KW-1185">Reference proteome</keyword>
<reference evidence="1" key="1">
    <citation type="journal article" date="2020" name="Stud. Mycol.">
        <title>101 Dothideomycetes genomes: a test case for predicting lifestyles and emergence of pathogens.</title>
        <authorList>
            <person name="Haridas S."/>
            <person name="Albert R."/>
            <person name="Binder M."/>
            <person name="Bloem J."/>
            <person name="Labutti K."/>
            <person name="Salamov A."/>
            <person name="Andreopoulos B."/>
            <person name="Baker S."/>
            <person name="Barry K."/>
            <person name="Bills G."/>
            <person name="Bluhm B."/>
            <person name="Cannon C."/>
            <person name="Castanera R."/>
            <person name="Culley D."/>
            <person name="Daum C."/>
            <person name="Ezra D."/>
            <person name="Gonzalez J."/>
            <person name="Henrissat B."/>
            <person name="Kuo A."/>
            <person name="Liang C."/>
            <person name="Lipzen A."/>
            <person name="Lutzoni F."/>
            <person name="Magnuson J."/>
            <person name="Mondo S."/>
            <person name="Nolan M."/>
            <person name="Ohm R."/>
            <person name="Pangilinan J."/>
            <person name="Park H.-J."/>
            <person name="Ramirez L."/>
            <person name="Alfaro M."/>
            <person name="Sun H."/>
            <person name="Tritt A."/>
            <person name="Yoshinaga Y."/>
            <person name="Zwiers L.-H."/>
            <person name="Turgeon B."/>
            <person name="Goodwin S."/>
            <person name="Spatafora J."/>
            <person name="Crous P."/>
            <person name="Grigoriev I."/>
        </authorList>
    </citation>
    <scope>NUCLEOTIDE SEQUENCE</scope>
    <source>
        <strain evidence="1">CBS 123094</strain>
    </source>
</reference>
<dbReference type="PANTHER" id="PTHR37490:SF2">
    <property type="match status" value="1"/>
</dbReference>
<feature type="non-terminal residue" evidence="1">
    <location>
        <position position="1"/>
    </location>
</feature>
<dbReference type="AlphaFoldDB" id="A0A6A5W7A9"/>
<feature type="non-terminal residue" evidence="1">
    <location>
        <position position="231"/>
    </location>
</feature>
<dbReference type="Proteomes" id="UP000799779">
    <property type="component" value="Unassembled WGS sequence"/>
</dbReference>
<gene>
    <name evidence="1" type="ORF">P154DRAFT_394460</name>
</gene>
<name>A0A6A5W7A9_9PLEO</name>